<organism evidence="3">
    <name type="scientific">Fagus sylvatica</name>
    <name type="common">Beechnut</name>
    <dbReference type="NCBI Taxonomy" id="28930"/>
    <lineage>
        <taxon>Eukaryota</taxon>
        <taxon>Viridiplantae</taxon>
        <taxon>Streptophyta</taxon>
        <taxon>Embryophyta</taxon>
        <taxon>Tracheophyta</taxon>
        <taxon>Spermatophyta</taxon>
        <taxon>Magnoliopsida</taxon>
        <taxon>eudicotyledons</taxon>
        <taxon>Gunneridae</taxon>
        <taxon>Pentapetalae</taxon>
        <taxon>rosids</taxon>
        <taxon>fabids</taxon>
        <taxon>Fagales</taxon>
        <taxon>Fagaceae</taxon>
        <taxon>Fagus</taxon>
    </lineage>
</organism>
<dbReference type="Pfam" id="PF00078">
    <property type="entry name" value="RVT_1"/>
    <property type="match status" value="1"/>
</dbReference>
<dbReference type="AlphaFoldDB" id="A0A2N9GXY8"/>
<dbReference type="PANTHER" id="PTHR33710">
    <property type="entry name" value="BNAC02G09200D PROTEIN"/>
    <property type="match status" value="1"/>
</dbReference>
<gene>
    <name evidence="3" type="ORF">FSB_LOCUS32066</name>
</gene>
<evidence type="ECO:0000259" key="2">
    <source>
        <dbReference type="Pfam" id="PF13966"/>
    </source>
</evidence>
<accession>A0A2N9GXY8</accession>
<name>A0A2N9GXY8_FAGSY</name>
<proteinExistence type="predicted"/>
<evidence type="ECO:0008006" key="4">
    <source>
        <dbReference type="Google" id="ProtNLM"/>
    </source>
</evidence>
<sequence length="875" mass="99655">MLRSSQWKGSIGDLRVSMGTPNTTEEWSRGTSCAGLELRAHYPWLVCGDFNEIVDNGEKLGFRKRAQRLMNNFREALTDCGLSDLGFQGPKFTWTNLQSNENVIFARLDRGVSTREWIQLFPSTRVRIIPFAPSDHHAIIVDCIHEAGQQTRRKHHFKFEAMWIKREGCEEVVRKAWEVPHEGTKMFQLVKIKGLRAKLSTIDSNIHDVWQETSRLIERHSTRKELNFLISQEEVYWRQRSRISWMREGDCNTKFFHECASQRKRKNEIKRLQSQDGAWVSEKEELGGLVNNYFQNLFTTSNPVGVNQVVNLVDRVVTEDMNRWLMRDFEALEVRQALFQMLPTKAPGPDGMSAIFFQTMGFNGTWVKIIMKCLSIVNYSVLLNGNPMATFSPSRGLRQGDPLSPYLFLLCAEGLSALLRRGEVDFLYRGVAVSRGGPRVTHLLFADDCMLFFRATTDECQAVMNILDKYEAASGQKLNNDKTSIFFSTNTPTEAREDIRKSNGGFSYKFHRAISWDFLLLWGGAKLKLLKTCLLRCGRRFKDGKRNCFLNRGERPIFGGGKGIMRGKCIGRAGMACALQNQAMELPLTFGKTNGSHPRMAIKLSLHQTIFNQAESIKQIPLAGVNKPDRLIWAQSPNGCFLVQSAYHMLVEESRKGAQGAFSSSTQRWSSFWNKLWSIQVPQNIKLFMWKTCSNILPICTKLFDRKIISNFSCPVCGEEAETINHMFIDCPVALEVWKIFFTLAWFIWRHRNEVWSGSHPGGINQIAPKASKYALEYLEAVSDPPLFQVAHESKWSPPSSPQFFKVNVASVIFKDKREVGIGAVVRNSLGEVLAATSEKVKCEGDMLWTSAISMLKTLKLLLSTGFFYCGDRML</sequence>
<protein>
    <recommendedName>
        <fullName evidence="4">Reverse transcriptase domain-containing protein</fullName>
    </recommendedName>
</protein>
<feature type="domain" description="Reverse transcriptase" evidence="1">
    <location>
        <begin position="365"/>
        <end position="487"/>
    </location>
</feature>
<evidence type="ECO:0000259" key="1">
    <source>
        <dbReference type="Pfam" id="PF00078"/>
    </source>
</evidence>
<dbReference type="Pfam" id="PF13966">
    <property type="entry name" value="zf-RVT"/>
    <property type="match status" value="1"/>
</dbReference>
<dbReference type="SUPFAM" id="SSF56219">
    <property type="entry name" value="DNase I-like"/>
    <property type="match status" value="1"/>
</dbReference>
<dbReference type="InterPro" id="IPR043502">
    <property type="entry name" value="DNA/RNA_pol_sf"/>
</dbReference>
<evidence type="ECO:0000313" key="3">
    <source>
        <dbReference type="EMBL" id="SPD04184.1"/>
    </source>
</evidence>
<dbReference type="InterPro" id="IPR036691">
    <property type="entry name" value="Endo/exonu/phosph_ase_sf"/>
</dbReference>
<dbReference type="PANTHER" id="PTHR33710:SF71">
    <property type="entry name" value="ENDONUCLEASE_EXONUCLEASE_PHOSPHATASE DOMAIN-CONTAINING PROTEIN"/>
    <property type="match status" value="1"/>
</dbReference>
<dbReference type="InterPro" id="IPR000477">
    <property type="entry name" value="RT_dom"/>
</dbReference>
<dbReference type="EMBL" id="OIVN01002503">
    <property type="protein sequence ID" value="SPD04184.1"/>
    <property type="molecule type" value="Genomic_DNA"/>
</dbReference>
<reference evidence="3" key="1">
    <citation type="submission" date="2018-02" db="EMBL/GenBank/DDBJ databases">
        <authorList>
            <person name="Cohen D.B."/>
            <person name="Kent A.D."/>
        </authorList>
    </citation>
    <scope>NUCLEOTIDE SEQUENCE</scope>
</reference>
<dbReference type="Gene3D" id="3.60.10.10">
    <property type="entry name" value="Endonuclease/exonuclease/phosphatase"/>
    <property type="match status" value="1"/>
</dbReference>
<dbReference type="InterPro" id="IPR026960">
    <property type="entry name" value="RVT-Znf"/>
</dbReference>
<dbReference type="SUPFAM" id="SSF56672">
    <property type="entry name" value="DNA/RNA polymerases"/>
    <property type="match status" value="1"/>
</dbReference>
<feature type="domain" description="Reverse transcriptase zinc-binding" evidence="2">
    <location>
        <begin position="641"/>
        <end position="738"/>
    </location>
</feature>